<dbReference type="InterPro" id="IPR024775">
    <property type="entry name" value="DinB-like"/>
</dbReference>
<dbReference type="KEGG" id="mgo:AFA91_32105"/>
<dbReference type="Pfam" id="PF12867">
    <property type="entry name" value="DinB_2"/>
    <property type="match status" value="1"/>
</dbReference>
<dbReference type="AlphaFoldDB" id="A0A0K0XEG9"/>
<accession>A0A0K0XEG9</accession>
<dbReference type="EMBL" id="CP012150">
    <property type="protein sequence ID" value="AKS35798.1"/>
    <property type="molecule type" value="Genomic_DNA"/>
</dbReference>
<dbReference type="SUPFAM" id="SSF109854">
    <property type="entry name" value="DinB/YfiT-like putative metalloenzymes"/>
    <property type="match status" value="1"/>
</dbReference>
<evidence type="ECO:0000313" key="3">
    <source>
        <dbReference type="Proteomes" id="UP000062255"/>
    </source>
</evidence>
<sequence>MDIDLIADQLDFHWINQLRPRLDGLTDDEYFWQPVPNCWTVHADGSIDFTYPAPQPEPFTTIAWRLAHVIVGVFAVRNHSHFGGPPADYRTWPYATDAGTALDQLDDAYRNWIAGVRSLRQDDLTRPVGPAEGPWAEHPMGELVLHINREVIHHGAEIACIRDLYVHTFNHEER</sequence>
<reference evidence="2 3" key="1">
    <citation type="submission" date="2015-07" db="EMBL/GenBank/DDBJ databases">
        <title>Complete genome sequence of Mycobacterium goodii X7B, a facultative thermophilic biodesulfurizing bacterium.</title>
        <authorList>
            <person name="Yu B."/>
            <person name="Li F."/>
            <person name="Xu P."/>
        </authorList>
    </citation>
    <scope>NUCLEOTIDE SEQUENCE [LARGE SCALE GENOMIC DNA]</scope>
    <source>
        <strain evidence="2 3">X7B</strain>
    </source>
</reference>
<dbReference type="InterPro" id="IPR034660">
    <property type="entry name" value="DinB/YfiT-like"/>
</dbReference>
<proteinExistence type="predicted"/>
<dbReference type="STRING" id="134601.AFA91_32105"/>
<dbReference type="RefSeq" id="WP_049748242.1">
    <property type="nucleotide sequence ID" value="NZ_CP012150.1"/>
</dbReference>
<protein>
    <submittedName>
        <fullName evidence="2">Serine/arginine repetitive matrix protein 1</fullName>
    </submittedName>
</protein>
<evidence type="ECO:0000259" key="1">
    <source>
        <dbReference type="Pfam" id="PF12867"/>
    </source>
</evidence>
<dbReference type="PATRIC" id="fig|134601.6.peg.6642"/>
<organism evidence="2 3">
    <name type="scientific">Mycolicibacterium goodii</name>
    <name type="common">Mycobacterium goodii</name>
    <dbReference type="NCBI Taxonomy" id="134601"/>
    <lineage>
        <taxon>Bacteria</taxon>
        <taxon>Bacillati</taxon>
        <taxon>Actinomycetota</taxon>
        <taxon>Actinomycetes</taxon>
        <taxon>Mycobacteriales</taxon>
        <taxon>Mycobacteriaceae</taxon>
        <taxon>Mycolicibacterium</taxon>
    </lineage>
</organism>
<dbReference type="OrthoDB" id="5022306at2"/>
<gene>
    <name evidence="2" type="ORF">AFA91_32105</name>
</gene>
<evidence type="ECO:0000313" key="2">
    <source>
        <dbReference type="EMBL" id="AKS35798.1"/>
    </source>
</evidence>
<dbReference type="Proteomes" id="UP000062255">
    <property type="component" value="Chromosome"/>
</dbReference>
<feature type="domain" description="DinB-like" evidence="1">
    <location>
        <begin position="9"/>
        <end position="158"/>
    </location>
</feature>
<name>A0A0K0XEG9_MYCGD</name>
<dbReference type="Gene3D" id="1.20.120.450">
    <property type="entry name" value="dinb family like domain"/>
    <property type="match status" value="1"/>
</dbReference>